<dbReference type="PANTHER" id="PTHR33112:SF16">
    <property type="entry name" value="HETEROKARYON INCOMPATIBILITY DOMAIN-CONTAINING PROTEIN"/>
    <property type="match status" value="1"/>
</dbReference>
<dbReference type="EMBL" id="JAWRVE010000010">
    <property type="protein sequence ID" value="KAL1879214.1"/>
    <property type="molecule type" value="Genomic_DNA"/>
</dbReference>
<name>A0ABR3XUG2_9PEZI</name>
<gene>
    <name evidence="2" type="ORF">Daus18300_001793</name>
</gene>
<proteinExistence type="predicted"/>
<dbReference type="PANTHER" id="PTHR33112">
    <property type="entry name" value="DOMAIN PROTEIN, PUTATIVE-RELATED"/>
    <property type="match status" value="1"/>
</dbReference>
<dbReference type="InterPro" id="IPR010730">
    <property type="entry name" value="HET"/>
</dbReference>
<comment type="caution">
    <text evidence="2">The sequence shown here is derived from an EMBL/GenBank/DDBJ whole genome shotgun (WGS) entry which is preliminary data.</text>
</comment>
<reference evidence="2 3" key="1">
    <citation type="journal article" date="2024" name="IMA Fungus">
        <title>IMA Genome - F19 : A genome assembly and annotation guide to empower mycologists, including annotated draft genome sequences of Ceratocystis pirilliformis, Diaporthe australafricana, Fusarium ophioides, Paecilomyces lecythidis, and Sporothrix stenoceras.</title>
        <authorList>
            <person name="Aylward J."/>
            <person name="Wilson A.M."/>
            <person name="Visagie C.M."/>
            <person name="Spraker J."/>
            <person name="Barnes I."/>
            <person name="Buitendag C."/>
            <person name="Ceriani C."/>
            <person name="Del Mar Angel L."/>
            <person name="du Plessis D."/>
            <person name="Fuchs T."/>
            <person name="Gasser K."/>
            <person name="Kramer D."/>
            <person name="Li W."/>
            <person name="Munsamy K."/>
            <person name="Piso A."/>
            <person name="Price J.L."/>
            <person name="Sonnekus B."/>
            <person name="Thomas C."/>
            <person name="van der Nest A."/>
            <person name="van Dijk A."/>
            <person name="van Heerden A."/>
            <person name="van Vuuren N."/>
            <person name="Yilmaz N."/>
            <person name="Duong T.A."/>
            <person name="van der Merwe N.A."/>
            <person name="Wingfield M.J."/>
            <person name="Wingfield B.D."/>
        </authorList>
    </citation>
    <scope>NUCLEOTIDE SEQUENCE [LARGE SCALE GENOMIC DNA]</scope>
    <source>
        <strain evidence="2 3">CMW 18300</strain>
    </source>
</reference>
<evidence type="ECO:0000259" key="1">
    <source>
        <dbReference type="Pfam" id="PF06985"/>
    </source>
</evidence>
<dbReference type="Pfam" id="PF06985">
    <property type="entry name" value="HET"/>
    <property type="match status" value="1"/>
</dbReference>
<evidence type="ECO:0000313" key="2">
    <source>
        <dbReference type="EMBL" id="KAL1879214.1"/>
    </source>
</evidence>
<sequence>MAGLPKTFAEACVTVKKLGLVYIWIDSLCIIQDSSADKALEIPNMADYYQNAELNLSAASQSVAGLWSDRDGEATKPFKINAVLDLPQGRKTVELQLAPVLRADKSHLDYRGWVLQERIFPRRTLFFDPYWISFECSQMSASESCPEGMDLTASSNPVTVETVMGTQLDRDCSLTIIGGIIRSVDSMSLTNGAQRAAIRRQMLTLWYRILNEYSLRQLSFESDRLDAISGLAERLSRITGDEYIGGMWKSNLLECLQWRPNTHDRGKEAVRQATRRAPTWSWASCELRPISSSSGRSKRLMVTNDYATRSKSLAAIRILDVMWQCEGANRFGSLSEASLAILGRPLRGFAYSGGNASGFDADEVTMDEDIGELPALEPKAEGRQASQSLHFVIVRGQTNSGERAEMFVQVNPDTSDQKVEGHVHLLPIAESWVVGGGDRLFCLVLKETSLGIFERIGSALSRSCYVIKVPERKMMLV</sequence>
<feature type="domain" description="Heterokaryon incompatibility" evidence="1">
    <location>
        <begin position="4"/>
        <end position="117"/>
    </location>
</feature>
<organism evidence="2 3">
    <name type="scientific">Diaporthe australafricana</name>
    <dbReference type="NCBI Taxonomy" id="127596"/>
    <lineage>
        <taxon>Eukaryota</taxon>
        <taxon>Fungi</taxon>
        <taxon>Dikarya</taxon>
        <taxon>Ascomycota</taxon>
        <taxon>Pezizomycotina</taxon>
        <taxon>Sordariomycetes</taxon>
        <taxon>Sordariomycetidae</taxon>
        <taxon>Diaporthales</taxon>
        <taxon>Diaporthaceae</taxon>
        <taxon>Diaporthe</taxon>
    </lineage>
</organism>
<accession>A0ABR3XUG2</accession>
<keyword evidence="3" id="KW-1185">Reference proteome</keyword>
<dbReference type="Proteomes" id="UP001583177">
    <property type="component" value="Unassembled WGS sequence"/>
</dbReference>
<evidence type="ECO:0000313" key="3">
    <source>
        <dbReference type="Proteomes" id="UP001583177"/>
    </source>
</evidence>
<protein>
    <recommendedName>
        <fullName evidence="1">Heterokaryon incompatibility domain-containing protein</fullName>
    </recommendedName>
</protein>